<evidence type="ECO:0000313" key="2">
    <source>
        <dbReference type="EMBL" id="GAA2877851.1"/>
    </source>
</evidence>
<feature type="signal peptide" evidence="1">
    <location>
        <begin position="1"/>
        <end position="35"/>
    </location>
</feature>
<protein>
    <submittedName>
        <fullName evidence="2">Uncharacterized protein</fullName>
    </submittedName>
</protein>
<keyword evidence="3" id="KW-1185">Reference proteome</keyword>
<dbReference type="PROSITE" id="PS51257">
    <property type="entry name" value="PROKAR_LIPOPROTEIN"/>
    <property type="match status" value="1"/>
</dbReference>
<accession>A0ABP6IIR0</accession>
<keyword evidence="1" id="KW-0732">Signal</keyword>
<sequence length="232" mass="25227">MTRPRQALPSTARRIAAVAVATTAGIACSLTPAAAMDEQRVTVSNFTTIGPEQTGPVSVKCPKKHPYLVGLTATGTGQGTGPFDPIHRTQGQETKVKVDAVTLANSPESSRITFTNSSKYKDQEKPEVRVKMEITLECSNVDPGKLPETINVSTIGYTVDYESPTGGLIKTWLITQCPTGTHTAGGHTQYDHDKVSTNDYEHVVTAREWKAPYWGDGTKKYEIIQTVWCTKD</sequence>
<comment type="caution">
    <text evidence="2">The sequence shown here is derived from an EMBL/GenBank/DDBJ whole genome shotgun (WGS) entry which is preliminary data.</text>
</comment>
<dbReference type="RefSeq" id="WP_344973404.1">
    <property type="nucleotide sequence ID" value="NZ_BAAAVI010000027.1"/>
</dbReference>
<evidence type="ECO:0000313" key="3">
    <source>
        <dbReference type="Proteomes" id="UP001500831"/>
    </source>
</evidence>
<dbReference type="EMBL" id="BAAAVI010000027">
    <property type="protein sequence ID" value="GAA2877851.1"/>
    <property type="molecule type" value="Genomic_DNA"/>
</dbReference>
<dbReference type="Proteomes" id="UP001500831">
    <property type="component" value="Unassembled WGS sequence"/>
</dbReference>
<reference evidence="3" key="1">
    <citation type="journal article" date="2019" name="Int. J. Syst. Evol. Microbiol.">
        <title>The Global Catalogue of Microorganisms (GCM) 10K type strain sequencing project: providing services to taxonomists for standard genome sequencing and annotation.</title>
        <authorList>
            <consortium name="The Broad Institute Genomics Platform"/>
            <consortium name="The Broad Institute Genome Sequencing Center for Infectious Disease"/>
            <person name="Wu L."/>
            <person name="Ma J."/>
        </authorList>
    </citation>
    <scope>NUCLEOTIDE SEQUENCE [LARGE SCALE GENOMIC DNA]</scope>
    <source>
        <strain evidence="3">JCM 6242</strain>
    </source>
</reference>
<proteinExistence type="predicted"/>
<name>A0ABP6IIR0_9ACTN</name>
<organism evidence="2 3">
    <name type="scientific">Streptosporangium fragile</name>
    <dbReference type="NCBI Taxonomy" id="46186"/>
    <lineage>
        <taxon>Bacteria</taxon>
        <taxon>Bacillati</taxon>
        <taxon>Actinomycetota</taxon>
        <taxon>Actinomycetes</taxon>
        <taxon>Streptosporangiales</taxon>
        <taxon>Streptosporangiaceae</taxon>
        <taxon>Streptosporangium</taxon>
    </lineage>
</organism>
<evidence type="ECO:0000256" key="1">
    <source>
        <dbReference type="SAM" id="SignalP"/>
    </source>
</evidence>
<gene>
    <name evidence="2" type="ORF">GCM10010517_39510</name>
</gene>
<feature type="chain" id="PRO_5045240189" evidence="1">
    <location>
        <begin position="36"/>
        <end position="232"/>
    </location>
</feature>